<dbReference type="EMBL" id="JXNT01000001">
    <property type="protein sequence ID" value="ODM23034.1"/>
    <property type="molecule type" value="Genomic_DNA"/>
</dbReference>
<dbReference type="STRING" id="573508.A0A1E3BPY2"/>
<feature type="compositionally biased region" description="Low complexity" evidence="1">
    <location>
        <begin position="156"/>
        <end position="172"/>
    </location>
</feature>
<evidence type="ECO:0000313" key="3">
    <source>
        <dbReference type="Proteomes" id="UP000094569"/>
    </source>
</evidence>
<evidence type="ECO:0000256" key="1">
    <source>
        <dbReference type="SAM" id="MobiDB-lite"/>
    </source>
</evidence>
<gene>
    <name evidence="2" type="ORF">SI65_00623</name>
</gene>
<dbReference type="AlphaFoldDB" id="A0A1E3BPY2"/>
<feature type="region of interest" description="Disordered" evidence="1">
    <location>
        <begin position="1"/>
        <end position="41"/>
    </location>
</feature>
<feature type="compositionally biased region" description="Basic and acidic residues" evidence="1">
    <location>
        <begin position="1"/>
        <end position="11"/>
    </location>
</feature>
<proteinExistence type="predicted"/>
<dbReference type="OrthoDB" id="4514507at2759"/>
<dbReference type="Proteomes" id="UP000094569">
    <property type="component" value="Unassembled WGS sequence"/>
</dbReference>
<dbReference type="VEuPathDB" id="FungiDB:SI65_00623"/>
<name>A0A1E3BPY2_ASPCR</name>
<protein>
    <submittedName>
        <fullName evidence="2">Uncharacterized protein</fullName>
    </submittedName>
</protein>
<feature type="region of interest" description="Disordered" evidence="1">
    <location>
        <begin position="130"/>
        <end position="177"/>
    </location>
</feature>
<organism evidence="2 3">
    <name type="scientific">Aspergillus cristatus</name>
    <name type="common">Chinese Fuzhuan brick tea-fermentation fungus</name>
    <name type="synonym">Eurotium cristatum</name>
    <dbReference type="NCBI Taxonomy" id="573508"/>
    <lineage>
        <taxon>Eukaryota</taxon>
        <taxon>Fungi</taxon>
        <taxon>Dikarya</taxon>
        <taxon>Ascomycota</taxon>
        <taxon>Pezizomycotina</taxon>
        <taxon>Eurotiomycetes</taxon>
        <taxon>Eurotiomycetidae</taxon>
        <taxon>Eurotiales</taxon>
        <taxon>Aspergillaceae</taxon>
        <taxon>Aspergillus</taxon>
        <taxon>Aspergillus subgen. Aspergillus</taxon>
    </lineage>
</organism>
<comment type="caution">
    <text evidence="2">The sequence shown here is derived from an EMBL/GenBank/DDBJ whole genome shotgun (WGS) entry which is preliminary data.</text>
</comment>
<reference evidence="2 3" key="1">
    <citation type="journal article" date="2016" name="BMC Genomics">
        <title>Comparative genomic and transcriptomic analyses of the Fuzhuan brick tea-fermentation fungus Aspergillus cristatus.</title>
        <authorList>
            <person name="Ge Y."/>
            <person name="Wang Y."/>
            <person name="Liu Y."/>
            <person name="Tan Y."/>
            <person name="Ren X."/>
            <person name="Zhang X."/>
            <person name="Hyde K.D."/>
            <person name="Liu Y."/>
            <person name="Liu Z."/>
        </authorList>
    </citation>
    <scope>NUCLEOTIDE SEQUENCE [LARGE SCALE GENOMIC DNA]</scope>
    <source>
        <strain evidence="2 3">GZAAS20.1005</strain>
    </source>
</reference>
<evidence type="ECO:0000313" key="2">
    <source>
        <dbReference type="EMBL" id="ODM23034.1"/>
    </source>
</evidence>
<sequence length="324" mass="35736">MGEAPGRDPDRFPPGAHHPEATAQTTETRDTGKSYTGPSYTQELAARPGYAPASPSYEAPQSQLGLELQSHIAAAVASRTAQLKTTGDEVLELVSVISQKVANWEEKSLQGAASLGKDMRTLVLNFSRNLATGDPTKEEQNHRPSPSMRHSYAEATKTPPNATKTQPKQPKTPYKPPQLEKLPRIFLRLPKDHPARRAILYATMDILRKHLDGACSAAVKEVQQVPSDWEVLERLIQGATAEVKQKWAIFALPKAPQQYTSYDGTQEPITEQMALDEFKLQTGLSPLKLYHSTKNPLSSTLIMAIPEDQARAVPKWINLFGKNV</sequence>
<accession>A0A1E3BPY2</accession>
<keyword evidence="3" id="KW-1185">Reference proteome</keyword>